<dbReference type="RefSeq" id="WP_198881450.1">
    <property type="nucleotide sequence ID" value="NZ_JAEKJA010000005.1"/>
</dbReference>
<evidence type="ECO:0000313" key="1">
    <source>
        <dbReference type="EMBL" id="MBJ3775567.1"/>
    </source>
</evidence>
<dbReference type="Proteomes" id="UP000609531">
    <property type="component" value="Unassembled WGS sequence"/>
</dbReference>
<dbReference type="AlphaFoldDB" id="A0A934INR1"/>
<evidence type="ECO:0000313" key="2">
    <source>
        <dbReference type="Proteomes" id="UP000609531"/>
    </source>
</evidence>
<name>A0A934INR1_9HYPH</name>
<sequence length="199" mass="22492">MERDRLPVGSPMIFIVYNVGDHAVDAGYEPWLRETDNPFFNAIPGIRHYANWKMTAPGIFGWLDFMALDDHDSLESVWFNKDLDAFRTEWVRLWGYGEAPHPMIRYSYWTTCRRSRASLAADEGWLALGHGEAPDDIDVVWTVEGSLSKHFAGAPRAADWLLPKAERNPLGYDWVGFSLNEPAPVANGAVLHTTCTARP</sequence>
<accession>A0A934INR1</accession>
<organism evidence="1 2">
    <name type="scientific">Acuticoccus mangrovi</name>
    <dbReference type="NCBI Taxonomy" id="2796142"/>
    <lineage>
        <taxon>Bacteria</taxon>
        <taxon>Pseudomonadati</taxon>
        <taxon>Pseudomonadota</taxon>
        <taxon>Alphaproteobacteria</taxon>
        <taxon>Hyphomicrobiales</taxon>
        <taxon>Amorphaceae</taxon>
        <taxon>Acuticoccus</taxon>
    </lineage>
</organism>
<comment type="caution">
    <text evidence="1">The sequence shown here is derived from an EMBL/GenBank/DDBJ whole genome shotgun (WGS) entry which is preliminary data.</text>
</comment>
<gene>
    <name evidence="1" type="ORF">JCR33_07725</name>
</gene>
<dbReference type="EMBL" id="JAEKJA010000005">
    <property type="protein sequence ID" value="MBJ3775567.1"/>
    <property type="molecule type" value="Genomic_DNA"/>
</dbReference>
<proteinExistence type="predicted"/>
<protein>
    <submittedName>
        <fullName evidence="1">Uncharacterized protein</fullName>
    </submittedName>
</protein>
<keyword evidence="2" id="KW-1185">Reference proteome</keyword>
<reference evidence="1" key="1">
    <citation type="submission" date="2020-12" db="EMBL/GenBank/DDBJ databases">
        <title>Bacterial taxonomy.</title>
        <authorList>
            <person name="Pan X."/>
        </authorList>
    </citation>
    <scope>NUCLEOTIDE SEQUENCE</scope>
    <source>
        <strain evidence="1">B2012</strain>
    </source>
</reference>